<accession>A0ABS7ALI3</accession>
<dbReference type="SMART" id="SM00471">
    <property type="entry name" value="HDc"/>
    <property type="match status" value="1"/>
</dbReference>
<dbReference type="InterPro" id="IPR003607">
    <property type="entry name" value="HD/PDEase_dom"/>
</dbReference>
<dbReference type="PANTHER" id="PTHR43155:SF2">
    <property type="entry name" value="CYCLIC DI-GMP PHOSPHODIESTERASE PA4108"/>
    <property type="match status" value="1"/>
</dbReference>
<evidence type="ECO:0000259" key="1">
    <source>
        <dbReference type="PROSITE" id="PS51832"/>
    </source>
</evidence>
<dbReference type="EMBL" id="JAHXPT010000003">
    <property type="protein sequence ID" value="MBW6409514.1"/>
    <property type="molecule type" value="Genomic_DNA"/>
</dbReference>
<dbReference type="Proteomes" id="UP001519921">
    <property type="component" value="Unassembled WGS sequence"/>
</dbReference>
<dbReference type="InterPro" id="IPR037522">
    <property type="entry name" value="HD_GYP_dom"/>
</dbReference>
<dbReference type="CDD" id="cd00077">
    <property type="entry name" value="HDc"/>
    <property type="match status" value="1"/>
</dbReference>
<evidence type="ECO:0000313" key="3">
    <source>
        <dbReference type="Proteomes" id="UP001519921"/>
    </source>
</evidence>
<name>A0ABS7ALI3_9CLOT</name>
<gene>
    <name evidence="2" type="ORF">KYD98_05375</name>
</gene>
<comment type="caution">
    <text evidence="2">The sequence shown here is derived from an EMBL/GenBank/DDBJ whole genome shotgun (WGS) entry which is preliminary data.</text>
</comment>
<reference evidence="2 3" key="1">
    <citation type="submission" date="2021-07" db="EMBL/GenBank/DDBJ databases">
        <title>Clostridium weizhouense sp. nov., an anaerobic bacterium isolated from activated sludge of Petroleum wastewater.</title>
        <authorList>
            <person name="Li Q."/>
        </authorList>
    </citation>
    <scope>NUCLEOTIDE SEQUENCE [LARGE SCALE GENOMIC DNA]</scope>
    <source>
        <strain evidence="2 3">YB-6</strain>
    </source>
</reference>
<feature type="domain" description="HD-GYP" evidence="1">
    <location>
        <begin position="113"/>
        <end position="309"/>
    </location>
</feature>
<keyword evidence="3" id="KW-1185">Reference proteome</keyword>
<dbReference type="Pfam" id="PF13487">
    <property type="entry name" value="HD_5"/>
    <property type="match status" value="1"/>
</dbReference>
<organism evidence="2 3">
    <name type="scientific">Clostridium weizhouense</name>
    <dbReference type="NCBI Taxonomy" id="2859781"/>
    <lineage>
        <taxon>Bacteria</taxon>
        <taxon>Bacillati</taxon>
        <taxon>Bacillota</taxon>
        <taxon>Clostridia</taxon>
        <taxon>Eubacteriales</taxon>
        <taxon>Clostridiaceae</taxon>
        <taxon>Clostridium</taxon>
    </lineage>
</organism>
<proteinExistence type="predicted"/>
<dbReference type="PROSITE" id="PS51832">
    <property type="entry name" value="HD_GYP"/>
    <property type="match status" value="1"/>
</dbReference>
<sequence length="362" mass="41076">MRLVPIECVRPNTVLGKTLYDIEGRVLLKSGVILGEKVISKIRELNILSLYIIDEYSSDEIEDIIKPELRQKAIITIKEAFSDINKFTVADKYSKKEEQYYENIGNMTEDLIDEILNNKEVTLSLVDIRSMDNYIYAHSVNVAIISLILGIKLKLPKSKLKALCMGALLHDIGKSFIPKEILNKSDQFTLEEIEVIKKHSSLGYRYLSDSYNLSSHSKMIVLQHHERIDGRGYPDNLSSDKINVLSKIVSIANIYDYLSTDSPNKRAMFPNDVLEYLMSNAGIIFDYDMVNIFCKIVVPFTKGTLVNLSNGDKAIVEENTPNLPLRPAIKILDSHDKNRVGLKINLSNDPSLIIDEICYQID</sequence>
<dbReference type="SUPFAM" id="SSF109604">
    <property type="entry name" value="HD-domain/PDEase-like"/>
    <property type="match status" value="1"/>
</dbReference>
<protein>
    <submittedName>
        <fullName evidence="2">HD-GYP domain-containing protein</fullName>
    </submittedName>
</protein>
<evidence type="ECO:0000313" key="2">
    <source>
        <dbReference type="EMBL" id="MBW6409514.1"/>
    </source>
</evidence>
<dbReference type="Gene3D" id="1.10.3210.10">
    <property type="entry name" value="Hypothetical protein af1432"/>
    <property type="match status" value="1"/>
</dbReference>
<dbReference type="PANTHER" id="PTHR43155">
    <property type="entry name" value="CYCLIC DI-GMP PHOSPHODIESTERASE PA4108-RELATED"/>
    <property type="match status" value="1"/>
</dbReference>
<dbReference type="RefSeq" id="WP_219778570.1">
    <property type="nucleotide sequence ID" value="NZ_JAHXPT010000003.1"/>
</dbReference>